<keyword evidence="3" id="KW-0832">Ubl conjugation</keyword>
<dbReference type="PROSITE" id="PS50069">
    <property type="entry name" value="CULLIN_2"/>
    <property type="match status" value="1"/>
</dbReference>
<dbReference type="Gene3D" id="1.10.10.10">
    <property type="entry name" value="Winged helix-like DNA-binding domain superfamily/Winged helix DNA-binding domain"/>
    <property type="match status" value="1"/>
</dbReference>
<accession>A0AAF0AY88</accession>
<dbReference type="SUPFAM" id="SSF74788">
    <property type="entry name" value="Cullin repeat-like"/>
    <property type="match status" value="1"/>
</dbReference>
<gene>
    <name evidence="7" type="primary">cul4</name>
    <name evidence="7" type="ORF">SOMG_03347</name>
</gene>
<proteinExistence type="inferred from homology"/>
<dbReference type="InterPro" id="IPR036390">
    <property type="entry name" value="WH_DNA-bd_sf"/>
</dbReference>
<organism evidence="7 8">
    <name type="scientific">Schizosaccharomyces osmophilus</name>
    <dbReference type="NCBI Taxonomy" id="2545709"/>
    <lineage>
        <taxon>Eukaryota</taxon>
        <taxon>Fungi</taxon>
        <taxon>Dikarya</taxon>
        <taxon>Ascomycota</taxon>
        <taxon>Taphrinomycotina</taxon>
        <taxon>Schizosaccharomycetes</taxon>
        <taxon>Schizosaccharomycetales</taxon>
        <taxon>Schizosaccharomycetaceae</taxon>
        <taxon>Schizosaccharomyces</taxon>
    </lineage>
</organism>
<dbReference type="Proteomes" id="UP001212411">
    <property type="component" value="Chromosome 2"/>
</dbReference>
<sequence>MPTEAKRIVIKGFDPLKSKQRQEKYYNVMIQQLDIALQVIMAGLGLKTGYQELYSGIENLTKANQAYRCFTLLQNHFTSGIQLLTDACLASISHKTDEVNACSIVVRHWKQWMERVETVQNVFYYMDKTFLAKSPEFPTVGDFALSLFRDELLSTKTIQVPFLNDVLKLYEEIHSGKQIDRGCLQEAMLILHRVQYYGLVFMPMYLCFLDQFYQSQSEDRIKTVSMNEYLLYVQQSLDYELLVIKEFDLVRHQKDILETLQNRLIQSHLPMLVNGIRKFVCDRDLDSCKRLYSLLHLTSETSELVQPWSNCLTEIGFELVNDEKDEDVLVPNMLSLHTFLQTVIEKAFSNDEALSYAMRKSFETFINGGSGKRREAPAKSIAKYIDYLLRYGEQVTKGTPLLEIFETLLDIFRYVASKDVFEAFYKRDIAKRLLLNKSASSQNERLLLEMLKKTCGSQFTHALEGMFRDINLSKEFSSSFQQSKLSKNLHRDLYVNVLSQAYWPAYPEGHVRLPEDMQEDIQQFEKFYLAKQTSKQIRWLPSLGHCLVKARFPLGNKELSISLFQACVLLKFNGCAPGEGLTYRDLQKATELSEADLTRTLQSLSCVRVRPLVMVPKGKVPKPETKFYVNEKFTDKLYRIKINQIYLKDERQESEEVQEQVVQDRQFELQAAVVRIMKQNERLSHDQLVEKTIEISKDRGVPEISDIKSTIEKLLNKEYLERQDGNEYVYVP</sequence>
<dbReference type="InterPro" id="IPR036317">
    <property type="entry name" value="Cullin_homology_sf"/>
</dbReference>
<evidence type="ECO:0000259" key="6">
    <source>
        <dbReference type="PROSITE" id="PS50069"/>
    </source>
</evidence>
<name>A0AAF0AY88_9SCHI</name>
<dbReference type="Pfam" id="PF26557">
    <property type="entry name" value="Cullin_AB"/>
    <property type="match status" value="1"/>
</dbReference>
<dbReference type="InterPro" id="IPR045093">
    <property type="entry name" value="Cullin"/>
</dbReference>
<dbReference type="Gene3D" id="1.20.1310.10">
    <property type="entry name" value="Cullin Repeats"/>
    <property type="match status" value="4"/>
</dbReference>
<protein>
    <submittedName>
        <fullName evidence="7">Cullin 4</fullName>
    </submittedName>
</protein>
<dbReference type="SUPFAM" id="SSF46785">
    <property type="entry name" value="Winged helix' DNA-binding domain"/>
    <property type="match status" value="1"/>
</dbReference>
<dbReference type="SUPFAM" id="SSF75632">
    <property type="entry name" value="Cullin homology domain"/>
    <property type="match status" value="1"/>
</dbReference>
<reference evidence="7 8" key="1">
    <citation type="journal article" date="2023" name="G3 (Bethesda)">
        <title>A high-quality reference genome for the fission yeast Schizosaccharomyces osmophilus.</title>
        <authorList>
            <person name="Jia G.S."/>
            <person name="Zhang W.C."/>
            <person name="Liang Y."/>
            <person name="Liu X.H."/>
            <person name="Rhind N."/>
            <person name="Pidoux A."/>
            <person name="Brysch-Herzberg M."/>
            <person name="Du L.L."/>
        </authorList>
    </citation>
    <scope>NUCLEOTIDE SEQUENCE [LARGE SCALE GENOMIC DNA]</scope>
    <source>
        <strain evidence="7 8">CBS 15793</strain>
    </source>
</reference>
<dbReference type="InterPro" id="IPR036388">
    <property type="entry name" value="WH-like_DNA-bd_sf"/>
</dbReference>
<dbReference type="KEGG" id="som:SOMG_03347"/>
<dbReference type="InterPro" id="IPR016159">
    <property type="entry name" value="Cullin_repeat-like_dom_sf"/>
</dbReference>
<dbReference type="FunFam" id="1.10.10.10:FF:000014">
    <property type="entry name" value="Cullin 1"/>
    <property type="match status" value="1"/>
</dbReference>
<comment type="similarity">
    <text evidence="1 4 5">Belongs to the cullin family.</text>
</comment>
<dbReference type="InterPro" id="IPR059120">
    <property type="entry name" value="Cullin-like_AB"/>
</dbReference>
<dbReference type="RefSeq" id="XP_056038662.1">
    <property type="nucleotide sequence ID" value="XM_056182138.1"/>
</dbReference>
<dbReference type="SMART" id="SM00182">
    <property type="entry name" value="CULLIN"/>
    <property type="match status" value="1"/>
</dbReference>
<dbReference type="SMART" id="SM00884">
    <property type="entry name" value="Cullin_Nedd8"/>
    <property type="match status" value="1"/>
</dbReference>
<evidence type="ECO:0000256" key="5">
    <source>
        <dbReference type="RuleBase" id="RU003829"/>
    </source>
</evidence>
<evidence type="ECO:0000256" key="2">
    <source>
        <dbReference type="ARBA" id="ARBA00022499"/>
    </source>
</evidence>
<evidence type="ECO:0000256" key="1">
    <source>
        <dbReference type="ARBA" id="ARBA00006019"/>
    </source>
</evidence>
<dbReference type="InterPro" id="IPR019559">
    <property type="entry name" value="Cullin_neddylation_domain"/>
</dbReference>
<evidence type="ECO:0000313" key="7">
    <source>
        <dbReference type="EMBL" id="WBW74419.1"/>
    </source>
</evidence>
<dbReference type="AlphaFoldDB" id="A0AAF0AY88"/>
<keyword evidence="2" id="KW-1017">Isopeptide bond</keyword>
<dbReference type="PANTHER" id="PTHR11932">
    <property type="entry name" value="CULLIN"/>
    <property type="match status" value="1"/>
</dbReference>
<dbReference type="EMBL" id="CP115612">
    <property type="protein sequence ID" value="WBW74419.1"/>
    <property type="molecule type" value="Genomic_DNA"/>
</dbReference>
<dbReference type="FunFam" id="1.20.1310.10:FF:000055">
    <property type="entry name" value="Cullin family protein"/>
    <property type="match status" value="1"/>
</dbReference>
<evidence type="ECO:0000313" key="8">
    <source>
        <dbReference type="Proteomes" id="UP001212411"/>
    </source>
</evidence>
<dbReference type="InterPro" id="IPR016158">
    <property type="entry name" value="Cullin_homology"/>
</dbReference>
<dbReference type="Pfam" id="PF00888">
    <property type="entry name" value="Cullin"/>
    <property type="match status" value="1"/>
</dbReference>
<dbReference type="GO" id="GO:0031625">
    <property type="term" value="F:ubiquitin protein ligase binding"/>
    <property type="evidence" value="ECO:0007669"/>
    <property type="project" value="InterPro"/>
</dbReference>
<feature type="domain" description="Cullin family profile" evidence="6">
    <location>
        <begin position="376"/>
        <end position="605"/>
    </location>
</feature>
<dbReference type="GeneID" id="80876827"/>
<dbReference type="Gene3D" id="3.30.230.130">
    <property type="entry name" value="Cullin, Chain C, Domain 2"/>
    <property type="match status" value="1"/>
</dbReference>
<dbReference type="GO" id="GO:0006511">
    <property type="term" value="P:ubiquitin-dependent protein catabolic process"/>
    <property type="evidence" value="ECO:0007669"/>
    <property type="project" value="InterPro"/>
</dbReference>
<dbReference type="InterPro" id="IPR001373">
    <property type="entry name" value="Cullin_N"/>
</dbReference>
<keyword evidence="8" id="KW-1185">Reference proteome</keyword>
<evidence type="ECO:0000256" key="4">
    <source>
        <dbReference type="PROSITE-ProRule" id="PRU00330"/>
    </source>
</evidence>
<evidence type="ECO:0000256" key="3">
    <source>
        <dbReference type="ARBA" id="ARBA00022843"/>
    </source>
</evidence>
<dbReference type="Pfam" id="PF10557">
    <property type="entry name" value="Cullin_Nedd8"/>
    <property type="match status" value="1"/>
</dbReference>